<dbReference type="Proteomes" id="UP001477672">
    <property type="component" value="Unassembled WGS sequence"/>
</dbReference>
<keyword evidence="3" id="KW-1185">Reference proteome</keyword>
<proteinExistence type="predicted"/>
<keyword evidence="1" id="KW-0472">Membrane</keyword>
<evidence type="ECO:0000256" key="1">
    <source>
        <dbReference type="SAM" id="Phobius"/>
    </source>
</evidence>
<dbReference type="RefSeq" id="WP_349217170.1">
    <property type="nucleotide sequence ID" value="NZ_JBBMFA010000113.1"/>
</dbReference>
<feature type="transmembrane region" description="Helical" evidence="1">
    <location>
        <begin position="157"/>
        <end position="174"/>
    </location>
</feature>
<keyword evidence="1" id="KW-0812">Transmembrane</keyword>
<reference evidence="2 3" key="1">
    <citation type="submission" date="2024-03" db="EMBL/GenBank/DDBJ databases">
        <title>Human intestinal bacterial collection.</title>
        <authorList>
            <person name="Pauvert C."/>
            <person name="Hitch T.C.A."/>
            <person name="Clavel T."/>
        </authorList>
    </citation>
    <scope>NUCLEOTIDE SEQUENCE [LARGE SCALE GENOMIC DNA]</scope>
    <source>
        <strain evidence="2 3">CLA-JM-H11</strain>
    </source>
</reference>
<keyword evidence="1" id="KW-1133">Transmembrane helix</keyword>
<protein>
    <submittedName>
        <fullName evidence="2">Uncharacterized protein</fullName>
    </submittedName>
</protein>
<gene>
    <name evidence="2" type="ORF">WMO24_14870</name>
</gene>
<comment type="caution">
    <text evidence="2">The sequence shown here is derived from an EMBL/GenBank/DDBJ whole genome shotgun (WGS) entry which is preliminary data.</text>
</comment>
<evidence type="ECO:0000313" key="2">
    <source>
        <dbReference type="EMBL" id="MEQ2521699.1"/>
    </source>
</evidence>
<accession>A0ABV1GJ00</accession>
<evidence type="ECO:0000313" key="3">
    <source>
        <dbReference type="Proteomes" id="UP001477672"/>
    </source>
</evidence>
<sequence length="295" mass="33026">MEKDTRTINATASCQFLISRTQAALEEMPFLGQAGISAKDSVFSALCFTCLYNNTSVVNELLSSLNEPAVASRVSRERVFEFYYELSNKLNQSASLSESMHARCHRIAQCSLAQMDLDLKFLNAYASFLASSFDLWQQLFSSNQANKRSAIHFSPKFFLAISCAILCIAAILLFKTLQTEPAASANGISFSVSIDSGEDLSDSQTAPSFSQGSYEYYVDYYQKEHQEMSERSNSLIEEKYYERLENADLPVYIQEGDSYYHLSETCPQLQTEHISCTLNEAAKSGHPYPCPECTP</sequence>
<organism evidence="2 3">
    <name type="scientific">Ruthenibacterium intestinale</name>
    <dbReference type="NCBI Taxonomy" id="3133163"/>
    <lineage>
        <taxon>Bacteria</taxon>
        <taxon>Bacillati</taxon>
        <taxon>Bacillota</taxon>
        <taxon>Clostridia</taxon>
        <taxon>Eubacteriales</taxon>
        <taxon>Oscillospiraceae</taxon>
        <taxon>Ruthenibacterium</taxon>
    </lineage>
</organism>
<dbReference type="EMBL" id="JBBMFA010000113">
    <property type="protein sequence ID" value="MEQ2521699.1"/>
    <property type="molecule type" value="Genomic_DNA"/>
</dbReference>
<name>A0ABV1GJ00_9FIRM</name>